<dbReference type="InParanoid" id="A0A166APR8"/>
<dbReference type="CDD" id="cd18032">
    <property type="entry name" value="DEXHc_RE_I_III_res"/>
    <property type="match status" value="1"/>
</dbReference>
<dbReference type="Pfam" id="PF04851">
    <property type="entry name" value="ResIII"/>
    <property type="match status" value="1"/>
</dbReference>
<evidence type="ECO:0000259" key="3">
    <source>
        <dbReference type="PROSITE" id="PS51194"/>
    </source>
</evidence>
<dbReference type="GO" id="GO:0070125">
    <property type="term" value="P:mitochondrial translational elongation"/>
    <property type="evidence" value="ECO:0007669"/>
    <property type="project" value="TreeGrafter"/>
</dbReference>
<keyword evidence="5" id="KW-1185">Reference proteome</keyword>
<dbReference type="FunCoup" id="A0A166APR8">
    <property type="interactions" value="12"/>
</dbReference>
<dbReference type="AlphaFoldDB" id="A0A166APR8"/>
<dbReference type="PROSITE" id="PS51192">
    <property type="entry name" value="HELICASE_ATP_BIND_1"/>
    <property type="match status" value="1"/>
</dbReference>
<accession>A0A166APR8</accession>
<reference evidence="4 5" key="1">
    <citation type="journal article" date="2016" name="Mol. Biol. Evol.">
        <title>Comparative Genomics of Early-Diverging Mushroom-Forming Fungi Provides Insights into the Origins of Lignocellulose Decay Capabilities.</title>
        <authorList>
            <person name="Nagy L.G."/>
            <person name="Riley R."/>
            <person name="Tritt A."/>
            <person name="Adam C."/>
            <person name="Daum C."/>
            <person name="Floudas D."/>
            <person name="Sun H."/>
            <person name="Yadav J.S."/>
            <person name="Pangilinan J."/>
            <person name="Larsson K.H."/>
            <person name="Matsuura K."/>
            <person name="Barry K."/>
            <person name="Labutti K."/>
            <person name="Kuo R."/>
            <person name="Ohm R.A."/>
            <person name="Bhattacharya S.S."/>
            <person name="Shirouzu T."/>
            <person name="Yoshinaga Y."/>
            <person name="Martin F.M."/>
            <person name="Grigoriev I.V."/>
            <person name="Hibbett D.S."/>
        </authorList>
    </citation>
    <scope>NUCLEOTIDE SEQUENCE [LARGE SCALE GENOMIC DNA]</scope>
    <source>
        <strain evidence="4 5">HHB12029</strain>
    </source>
</reference>
<dbReference type="GO" id="GO:0016787">
    <property type="term" value="F:hydrolase activity"/>
    <property type="evidence" value="ECO:0007669"/>
    <property type="project" value="UniProtKB-KW"/>
</dbReference>
<dbReference type="InterPro" id="IPR014001">
    <property type="entry name" value="Helicase_ATP-bd"/>
</dbReference>
<dbReference type="PANTHER" id="PTHR47396">
    <property type="entry name" value="TYPE I RESTRICTION ENZYME ECOKI R PROTEIN"/>
    <property type="match status" value="1"/>
</dbReference>
<dbReference type="Proteomes" id="UP000077266">
    <property type="component" value="Unassembled WGS sequence"/>
</dbReference>
<dbReference type="InterPro" id="IPR027417">
    <property type="entry name" value="P-loop_NTPase"/>
</dbReference>
<dbReference type="GO" id="GO:0032042">
    <property type="term" value="P:mitochondrial DNA metabolic process"/>
    <property type="evidence" value="ECO:0007669"/>
    <property type="project" value="TreeGrafter"/>
</dbReference>
<protein>
    <submittedName>
        <fullName evidence="4">p-loop containing nucleoside triphosphate hydrolase protein</fullName>
    </submittedName>
</protein>
<evidence type="ECO:0000313" key="4">
    <source>
        <dbReference type="EMBL" id="KZV93999.1"/>
    </source>
</evidence>
<proteinExistence type="predicted"/>
<dbReference type="PANTHER" id="PTHR47396:SF1">
    <property type="entry name" value="ATP-DEPENDENT HELICASE IRC3-RELATED"/>
    <property type="match status" value="1"/>
</dbReference>
<keyword evidence="1" id="KW-0547">Nucleotide-binding</keyword>
<dbReference type="OrthoDB" id="270584at2759"/>
<dbReference type="SMART" id="SM00490">
    <property type="entry name" value="HELICc"/>
    <property type="match status" value="1"/>
</dbReference>
<organism evidence="4 5">
    <name type="scientific">Exidia glandulosa HHB12029</name>
    <dbReference type="NCBI Taxonomy" id="1314781"/>
    <lineage>
        <taxon>Eukaryota</taxon>
        <taxon>Fungi</taxon>
        <taxon>Dikarya</taxon>
        <taxon>Basidiomycota</taxon>
        <taxon>Agaricomycotina</taxon>
        <taxon>Agaricomycetes</taxon>
        <taxon>Auriculariales</taxon>
        <taxon>Exidiaceae</taxon>
        <taxon>Exidia</taxon>
    </lineage>
</organism>
<dbReference type="GO" id="GO:0005759">
    <property type="term" value="C:mitochondrial matrix"/>
    <property type="evidence" value="ECO:0007669"/>
    <property type="project" value="TreeGrafter"/>
</dbReference>
<dbReference type="SMART" id="SM00487">
    <property type="entry name" value="DEXDc"/>
    <property type="match status" value="1"/>
</dbReference>
<dbReference type="InterPro" id="IPR050742">
    <property type="entry name" value="Helicase_Restrict-Modif_Enz"/>
</dbReference>
<dbReference type="Pfam" id="PF00271">
    <property type="entry name" value="Helicase_C"/>
    <property type="match status" value="1"/>
</dbReference>
<keyword evidence="4" id="KW-0378">Hydrolase</keyword>
<dbReference type="GO" id="GO:0061749">
    <property type="term" value="F:forked DNA-dependent helicase activity"/>
    <property type="evidence" value="ECO:0007669"/>
    <property type="project" value="TreeGrafter"/>
</dbReference>
<dbReference type="InterPro" id="IPR001650">
    <property type="entry name" value="Helicase_C-like"/>
</dbReference>
<evidence type="ECO:0000313" key="5">
    <source>
        <dbReference type="Proteomes" id="UP000077266"/>
    </source>
</evidence>
<sequence>MTSGVVLRVLRRPLQPHHVAYRRVLSVKATKHEPLVLRPYQENCIQACLDALDSGCTRIGVSLPTGAGKTTVFLSLLERLKSDGKKAIVIVNSVELAKQAAAQAERLFPDMTVEIEQGQKHVATANADITIATYQTLVRGTRIHKFDPAEIKAVIVDEAHHAAAPSYQRVLGHFDPHMKVDIENRPPSPVPIIGFSATFNRHDGLALGSAFDRIVYHRDFLEMIKGQWLCTVRFTTVKVALHLSNVKLSGVAGDFKQTSLAHVVNTESVNQVVLQAWIDRASTRKSTLIFCIDVAHVRDLTEVFRQAGIDARYLYSGTPYKERTDLLTAFRAGEYPVLVNCSILTEGADIPNIDCVILARPTRSRNLFAQMIGRGMRLSPQTGKEDCHILDFVDSTTRVNGVITTPSLFGLTPEEDVEDVSLEELEKRAEKILTPRESSSSDVDIAGQKSITYQDYESPFALAADSSGAPHISELSSHAWCGVSDDIYVLQCLAKGFIRIQPIVGGDLLYGKPSYVAVYIATNTSSNAPHIKAHRILTAANLADAVRGADQYAKNRVCPGRMASALFRSATWRKKPASDLQKEFIVKWWLGSTTAAEYEHKRQQVSKLTKGDVSNFFIRLKHGAAVRSLRWSVTGHA</sequence>
<feature type="domain" description="Helicase ATP-binding" evidence="2">
    <location>
        <begin position="50"/>
        <end position="217"/>
    </location>
</feature>
<keyword evidence="1" id="KW-0347">Helicase</keyword>
<dbReference type="EMBL" id="KV425980">
    <property type="protein sequence ID" value="KZV93999.1"/>
    <property type="molecule type" value="Genomic_DNA"/>
</dbReference>
<dbReference type="PROSITE" id="PS51194">
    <property type="entry name" value="HELICASE_CTER"/>
    <property type="match status" value="1"/>
</dbReference>
<dbReference type="GO" id="GO:0005524">
    <property type="term" value="F:ATP binding"/>
    <property type="evidence" value="ECO:0007669"/>
    <property type="project" value="InterPro"/>
</dbReference>
<name>A0A166APR8_EXIGL</name>
<dbReference type="Gene3D" id="3.40.50.300">
    <property type="entry name" value="P-loop containing nucleotide triphosphate hydrolases"/>
    <property type="match status" value="2"/>
</dbReference>
<dbReference type="InterPro" id="IPR006935">
    <property type="entry name" value="Helicase/UvrB_N"/>
</dbReference>
<dbReference type="SUPFAM" id="SSF52540">
    <property type="entry name" value="P-loop containing nucleoside triphosphate hydrolases"/>
    <property type="match status" value="1"/>
</dbReference>
<evidence type="ECO:0000256" key="1">
    <source>
        <dbReference type="ARBA" id="ARBA00022806"/>
    </source>
</evidence>
<dbReference type="CDD" id="cd18799">
    <property type="entry name" value="SF2_C_EcoAI-like"/>
    <property type="match status" value="1"/>
</dbReference>
<evidence type="ECO:0000259" key="2">
    <source>
        <dbReference type="PROSITE" id="PS51192"/>
    </source>
</evidence>
<dbReference type="STRING" id="1314781.A0A166APR8"/>
<feature type="domain" description="Helicase C-terminal" evidence="3">
    <location>
        <begin position="273"/>
        <end position="433"/>
    </location>
</feature>
<dbReference type="GO" id="GO:0036121">
    <property type="term" value="F:double-stranded DNA helicase activity"/>
    <property type="evidence" value="ECO:0007669"/>
    <property type="project" value="TreeGrafter"/>
</dbReference>
<gene>
    <name evidence="4" type="ORF">EXIGLDRAFT_612286</name>
</gene>
<dbReference type="GO" id="GO:0000403">
    <property type="term" value="F:Y-form DNA binding"/>
    <property type="evidence" value="ECO:0007669"/>
    <property type="project" value="TreeGrafter"/>
</dbReference>
<keyword evidence="1" id="KW-0067">ATP-binding</keyword>